<gene>
    <name evidence="10" type="ORF">MCOS_LOCUS10237</name>
</gene>
<keyword evidence="5" id="KW-0949">S-adenosyl-L-methionine</keyword>
<dbReference type="InterPro" id="IPR001214">
    <property type="entry name" value="SET_dom"/>
</dbReference>
<proteinExistence type="predicted"/>
<evidence type="ECO:0008006" key="12">
    <source>
        <dbReference type="Google" id="ProtNLM"/>
    </source>
</evidence>
<evidence type="ECO:0000256" key="4">
    <source>
        <dbReference type="ARBA" id="ARBA00022679"/>
    </source>
</evidence>
<keyword evidence="3" id="KW-0489">Methyltransferase</keyword>
<dbReference type="GO" id="GO:0008270">
    <property type="term" value="F:zinc ion binding"/>
    <property type="evidence" value="ECO:0007669"/>
    <property type="project" value="InterPro"/>
</dbReference>
<dbReference type="OrthoDB" id="616263at2759"/>
<reference evidence="10 11" key="1">
    <citation type="submission" date="2018-10" db="EMBL/GenBank/DDBJ databases">
        <authorList>
            <consortium name="Pathogen Informatics"/>
        </authorList>
    </citation>
    <scope>NUCLEOTIDE SEQUENCE [LARGE SCALE GENOMIC DNA]</scope>
</reference>
<evidence type="ECO:0000256" key="5">
    <source>
        <dbReference type="ARBA" id="ARBA00022691"/>
    </source>
</evidence>
<keyword evidence="4" id="KW-0808">Transferase</keyword>
<dbReference type="Pfam" id="PF05033">
    <property type="entry name" value="Pre-SET"/>
    <property type="match status" value="1"/>
</dbReference>
<evidence type="ECO:0000256" key="7">
    <source>
        <dbReference type="ARBA" id="ARBA00022833"/>
    </source>
</evidence>
<dbReference type="SUPFAM" id="SSF82199">
    <property type="entry name" value="SET domain"/>
    <property type="match status" value="1"/>
</dbReference>
<organism evidence="10 11">
    <name type="scientific">Mesocestoides corti</name>
    <name type="common">Flatworm</name>
    <dbReference type="NCBI Taxonomy" id="53468"/>
    <lineage>
        <taxon>Eukaryota</taxon>
        <taxon>Metazoa</taxon>
        <taxon>Spiralia</taxon>
        <taxon>Lophotrochozoa</taxon>
        <taxon>Platyhelminthes</taxon>
        <taxon>Cestoda</taxon>
        <taxon>Eucestoda</taxon>
        <taxon>Cyclophyllidea</taxon>
        <taxon>Mesocestoididae</taxon>
        <taxon>Mesocestoides</taxon>
    </lineage>
</organism>
<dbReference type="STRING" id="53468.A0A3P6HC69"/>
<evidence type="ECO:0000256" key="2">
    <source>
        <dbReference type="ARBA" id="ARBA00022454"/>
    </source>
</evidence>
<protein>
    <recommendedName>
        <fullName evidence="12">SET domain-containing protein</fullName>
    </recommendedName>
</protein>
<dbReference type="Proteomes" id="UP000267029">
    <property type="component" value="Unassembled WGS sequence"/>
</dbReference>
<keyword evidence="2" id="KW-0158">Chromosome</keyword>
<dbReference type="PANTHER" id="PTHR46223:SF3">
    <property type="entry name" value="HISTONE-LYSINE N-METHYLTRANSFERASE SET-23"/>
    <property type="match status" value="1"/>
</dbReference>
<dbReference type="EMBL" id="UXSR01006084">
    <property type="protein sequence ID" value="VDD84234.1"/>
    <property type="molecule type" value="Genomic_DNA"/>
</dbReference>
<keyword evidence="7" id="KW-0862">Zinc</keyword>
<dbReference type="GO" id="GO:0005694">
    <property type="term" value="C:chromosome"/>
    <property type="evidence" value="ECO:0007669"/>
    <property type="project" value="UniProtKB-SubCell"/>
</dbReference>
<comment type="subcellular location">
    <subcellularLocation>
        <location evidence="1">Chromosome</location>
    </subcellularLocation>
</comment>
<evidence type="ECO:0000259" key="9">
    <source>
        <dbReference type="PROSITE" id="PS50867"/>
    </source>
</evidence>
<dbReference type="GO" id="GO:0032259">
    <property type="term" value="P:methylation"/>
    <property type="evidence" value="ECO:0007669"/>
    <property type="project" value="UniProtKB-KW"/>
</dbReference>
<evidence type="ECO:0000313" key="11">
    <source>
        <dbReference type="Proteomes" id="UP000267029"/>
    </source>
</evidence>
<dbReference type="SMART" id="SM00317">
    <property type="entry name" value="SET"/>
    <property type="match status" value="1"/>
</dbReference>
<name>A0A3P6HC69_MESCO</name>
<keyword evidence="6" id="KW-0479">Metal-binding</keyword>
<dbReference type="PROSITE" id="PS50280">
    <property type="entry name" value="SET"/>
    <property type="match status" value="1"/>
</dbReference>
<dbReference type="PROSITE" id="PS50867">
    <property type="entry name" value="PRE_SET"/>
    <property type="match status" value="1"/>
</dbReference>
<evidence type="ECO:0000313" key="10">
    <source>
        <dbReference type="EMBL" id="VDD84234.1"/>
    </source>
</evidence>
<dbReference type="InterPro" id="IPR007728">
    <property type="entry name" value="Pre-SET_dom"/>
</dbReference>
<sequence length="300" mass="33996">MPTFESFVCQINSCAKNPVLIIPNPGCNCEGGCVDPRVCACLDRSQGRNYDPTDNTLLQLRIPRPRFDRPVYECNDRCSCRKEACRNRVVQNQCQDTSALSTFDAGAKGRGVRAASHFRQGEFVCVFAGHYMNHNIAEVHALADKQLEKWDHAYVVAVQEFVANDCPPASINIVNGAHDVTDTLTELPLSSLINHSCLPNLTIFPIRTETVQPLLAFFAISDIWTGQELTYDYLEKSREINAFSGKDFLCGSRNCRDTHNVLALYYQKWIFTLETNMLTWVHKNIIAHKSRQTYCDYDEI</sequence>
<dbReference type="GO" id="GO:0005634">
    <property type="term" value="C:nucleus"/>
    <property type="evidence" value="ECO:0007669"/>
    <property type="project" value="InterPro"/>
</dbReference>
<feature type="domain" description="SET" evidence="8">
    <location>
        <begin position="87"/>
        <end position="234"/>
    </location>
</feature>
<dbReference type="Gene3D" id="2.170.270.10">
    <property type="entry name" value="SET domain"/>
    <property type="match status" value="1"/>
</dbReference>
<accession>A0A3P6HC69</accession>
<feature type="domain" description="Pre-SET" evidence="9">
    <location>
        <begin position="25"/>
        <end position="93"/>
    </location>
</feature>
<dbReference type="PANTHER" id="PTHR46223">
    <property type="entry name" value="HISTONE-LYSINE N-METHYLTRANSFERASE SUV39H"/>
    <property type="match status" value="1"/>
</dbReference>
<evidence type="ECO:0000256" key="3">
    <source>
        <dbReference type="ARBA" id="ARBA00022603"/>
    </source>
</evidence>
<dbReference type="GO" id="GO:0042054">
    <property type="term" value="F:histone methyltransferase activity"/>
    <property type="evidence" value="ECO:0007669"/>
    <property type="project" value="InterPro"/>
</dbReference>
<dbReference type="InterPro" id="IPR046341">
    <property type="entry name" value="SET_dom_sf"/>
</dbReference>
<dbReference type="Pfam" id="PF00856">
    <property type="entry name" value="SET"/>
    <property type="match status" value="1"/>
</dbReference>
<dbReference type="InterPro" id="IPR050973">
    <property type="entry name" value="H3K9_Histone-Lys_N-MTase"/>
</dbReference>
<keyword evidence="11" id="KW-1185">Reference proteome</keyword>
<evidence type="ECO:0000256" key="6">
    <source>
        <dbReference type="ARBA" id="ARBA00022723"/>
    </source>
</evidence>
<dbReference type="AlphaFoldDB" id="A0A3P6HC69"/>
<evidence type="ECO:0000256" key="1">
    <source>
        <dbReference type="ARBA" id="ARBA00004286"/>
    </source>
</evidence>
<evidence type="ECO:0000259" key="8">
    <source>
        <dbReference type="PROSITE" id="PS50280"/>
    </source>
</evidence>